<keyword evidence="4 15" id="KW-0732">Signal</keyword>
<dbReference type="Proteomes" id="UP000007648">
    <property type="component" value="Unassembled WGS sequence"/>
</dbReference>
<dbReference type="InterPro" id="IPR000387">
    <property type="entry name" value="Tyr_Pase_dom"/>
</dbReference>
<dbReference type="InterPro" id="IPR016130">
    <property type="entry name" value="Tyr_Pase_AS"/>
</dbReference>
<reference evidence="19 20" key="1">
    <citation type="journal article" date="2011" name="Proc. Natl. Acad. Sci. U.S.A.">
        <title>Genetic diversity and population structure of the endangered marsupial Sarcophilus harrisii (Tasmanian devil).</title>
        <authorList>
            <person name="Miller W."/>
            <person name="Hayes V.M."/>
            <person name="Ratan A."/>
            <person name="Petersen D.C."/>
            <person name="Wittekindt N.E."/>
            <person name="Miller J."/>
            <person name="Walenz B."/>
            <person name="Knight J."/>
            <person name="Qi J."/>
            <person name="Zhao F."/>
            <person name="Wang Q."/>
            <person name="Bedoya-Reina O.C."/>
            <person name="Katiyar N."/>
            <person name="Tomsho L.P."/>
            <person name="Kasson L.M."/>
            <person name="Hardie R.A."/>
            <person name="Woodbridge P."/>
            <person name="Tindall E.A."/>
            <person name="Bertelsen M.F."/>
            <person name="Dixon D."/>
            <person name="Pyecroft S."/>
            <person name="Helgen K.M."/>
            <person name="Lesk A.M."/>
            <person name="Pringle T.H."/>
            <person name="Patterson N."/>
            <person name="Zhang Y."/>
            <person name="Kreiss A."/>
            <person name="Woods G.M."/>
            <person name="Jones M.E."/>
            <person name="Schuster S.C."/>
        </authorList>
    </citation>
    <scope>NUCLEOTIDE SEQUENCE [LARGE SCALE GENOMIC DNA]</scope>
</reference>
<evidence type="ECO:0000256" key="3">
    <source>
        <dbReference type="ARBA" id="ARBA00022692"/>
    </source>
</evidence>
<feature type="signal peptide" evidence="15">
    <location>
        <begin position="1"/>
        <end position="18"/>
    </location>
</feature>
<evidence type="ECO:0000259" key="16">
    <source>
        <dbReference type="PROSITE" id="PS50055"/>
    </source>
</evidence>
<dbReference type="GO" id="GO:0032870">
    <property type="term" value="P:cellular response to hormone stimulus"/>
    <property type="evidence" value="ECO:0007669"/>
    <property type="project" value="UniProtKB-ARBA"/>
</dbReference>
<feature type="chain" id="PRO_5029907808" description="Receptor-type tyrosine-protein phosphatase V" evidence="15">
    <location>
        <begin position="19"/>
        <end position="1784"/>
    </location>
</feature>
<feature type="domain" description="Fibronectin type-III" evidence="18">
    <location>
        <begin position="919"/>
        <end position="1013"/>
    </location>
</feature>
<keyword evidence="20" id="KW-1185">Reference proteome</keyword>
<keyword evidence="7" id="KW-0904">Protein phosphatase</keyword>
<evidence type="ECO:0000256" key="2">
    <source>
        <dbReference type="ARBA" id="ARBA00013064"/>
    </source>
</evidence>
<dbReference type="InterPro" id="IPR003595">
    <property type="entry name" value="Tyr_Pase_cat"/>
</dbReference>
<dbReference type="CDD" id="cd00063">
    <property type="entry name" value="FN3"/>
    <property type="match status" value="4"/>
</dbReference>
<dbReference type="Pfam" id="PF00102">
    <property type="entry name" value="Y_phosphatase"/>
    <property type="match status" value="2"/>
</dbReference>
<dbReference type="InterPro" id="IPR000242">
    <property type="entry name" value="PTP_cat"/>
</dbReference>
<dbReference type="RefSeq" id="XP_023357661.1">
    <property type="nucleotide sequence ID" value="XM_023501893.2"/>
</dbReference>
<keyword evidence="9" id="KW-0472">Membrane</keyword>
<dbReference type="OrthoDB" id="8609993at2759"/>
<feature type="domain" description="Fibronectin type-III" evidence="18">
    <location>
        <begin position="129"/>
        <end position="221"/>
    </location>
</feature>
<name>G3WG79_SARHA</name>
<feature type="domain" description="Fibronectin type-III" evidence="18">
    <location>
        <begin position="36"/>
        <end position="128"/>
    </location>
</feature>
<reference evidence="19" key="2">
    <citation type="submission" date="2025-08" db="UniProtKB">
        <authorList>
            <consortium name="Ensembl"/>
        </authorList>
    </citation>
    <scope>IDENTIFICATION</scope>
</reference>
<evidence type="ECO:0000256" key="5">
    <source>
        <dbReference type="ARBA" id="ARBA00022737"/>
    </source>
</evidence>
<keyword evidence="3" id="KW-0812">Transmembrane</keyword>
<dbReference type="eggNOG" id="KOG0791">
    <property type="taxonomic scope" value="Eukaryota"/>
</dbReference>
<feature type="domain" description="Tyrosine-protein phosphatase" evidence="16">
    <location>
        <begin position="1236"/>
        <end position="1495"/>
    </location>
</feature>
<dbReference type="InterPro" id="IPR029021">
    <property type="entry name" value="Prot-tyrosine_phosphatase-like"/>
</dbReference>
<dbReference type="eggNOG" id="KOG0789">
    <property type="taxonomic scope" value="Eukaryota"/>
</dbReference>
<dbReference type="GO" id="GO:1901701">
    <property type="term" value="P:cellular response to oxygen-containing compound"/>
    <property type="evidence" value="ECO:0007669"/>
    <property type="project" value="UniProtKB-ARBA"/>
</dbReference>
<dbReference type="EC" id="3.1.3.48" evidence="2"/>
<evidence type="ECO:0000256" key="11">
    <source>
        <dbReference type="ARBA" id="ARBA00025789"/>
    </source>
</evidence>
<feature type="domain" description="Tyrosine specific protein phosphatases" evidence="17">
    <location>
        <begin position="1413"/>
        <end position="1486"/>
    </location>
</feature>
<dbReference type="InterPro" id="IPR013783">
    <property type="entry name" value="Ig-like_fold"/>
</dbReference>
<dbReference type="GO" id="GO:0004725">
    <property type="term" value="F:protein tyrosine phosphatase activity"/>
    <property type="evidence" value="ECO:0007669"/>
    <property type="project" value="UniProtKB-EC"/>
</dbReference>
<dbReference type="InParanoid" id="G3WG79"/>
<dbReference type="FunFam" id="2.60.40.10:FF:000369">
    <property type="entry name" value="Protein tyrosine phosphatase, receptor type B"/>
    <property type="match status" value="3"/>
</dbReference>
<dbReference type="HOGENOM" id="CLU_002844_1_0_1"/>
<accession>G3WG79</accession>
<dbReference type="Gene3D" id="3.90.190.10">
    <property type="entry name" value="Protein tyrosine phosphatase superfamily"/>
    <property type="match status" value="2"/>
</dbReference>
<dbReference type="GO" id="GO:0043235">
    <property type="term" value="C:receptor complex"/>
    <property type="evidence" value="ECO:0007669"/>
    <property type="project" value="TreeGrafter"/>
</dbReference>
<dbReference type="PANTHER" id="PTHR46957:SF10">
    <property type="entry name" value="PROTEIN TYROSINE PHOSPHATASE, RECEPTOR TYPE, H"/>
    <property type="match status" value="1"/>
</dbReference>
<dbReference type="Pfam" id="PF00041">
    <property type="entry name" value="fn3"/>
    <property type="match status" value="2"/>
</dbReference>
<dbReference type="SMART" id="SM00404">
    <property type="entry name" value="PTPc_motif"/>
    <property type="match status" value="2"/>
</dbReference>
<dbReference type="Ensembl" id="ENSSHAT00000014555.2">
    <property type="protein sequence ID" value="ENSSHAP00000014434.2"/>
    <property type="gene ID" value="ENSSHAG00000012326.2"/>
</dbReference>
<dbReference type="FunFam" id="3.90.190.10:FF:000149">
    <property type="entry name" value="Receptor-type tyrosine-protein phosphatase V"/>
    <property type="match status" value="1"/>
</dbReference>
<evidence type="ECO:0000256" key="12">
    <source>
        <dbReference type="ARBA" id="ARBA00051722"/>
    </source>
</evidence>
<evidence type="ECO:0000259" key="18">
    <source>
        <dbReference type="PROSITE" id="PS50853"/>
    </source>
</evidence>
<sequence>MRPLLFLPVLLWLRASSAEDHDGCNQVEVPAEGDRGGQPLQVNVSSQPASLVLSWGTPVPAGLGYVLGLTRLGPSAPLGRLQLQAGPNASGFEFQDLVPGSHYQLEVTALLPCSQNSTIILTAQTTPSPVHNLRLNTSGSPASLKATWDSAPGEQDGYQLLLYHLEFQTLARNISVAPGTLSCHFDSLLPGTEYVLWVTTWAGDLHAKTSIRQWTTPVPPELLVLFATGPSALQASWSRAEGAAWFHLTLLDLLDGTILTAVAKRGTTNHTFLTLTPGTPYQLSLNATAGLLQIGGPNATEWTHPSVPFNLTLTLWPPGLSASWQAGAGHRDGYLLRLSGQAVRNATLGPEALNATFPGPLPAGHYTLELVALAGPHGASAQADAWLEDSQARPQPGLLQLAGLRASREPGRRALLYADGSPGVIANVSVLPNATHITFRGLVPGAQYRVEVISSAGATTQSLVGYTWPLAPQSLEVTSRGSTSDLHVRWVSPEGRQDGYTVSWQEGGSQKALGFLSVGSKHTNLTLKGLPPGSCFIVSAWAWAGPLNSTAQKAHACTFPATPANLSLGGEGQPSTLTARWSPPAGALDGYRLRLFRLAPLRLKAEAEFSSEIQSFSWSRLPAGMEFVVQLVALRGGDESAVINATAWTYPEAPANLTFLSVGDPEAPALLASWEVSGAQNLELTLYQLPVGSVAHHVVLSGNLTSYTFWGLDPGTAYTLRAGGSGGPYQAWAPNLTSWTLPLAPAMVNVTSKGPTKLWVSWEQAPGSRQDGYRVTLHQEGTTVGARAVGPEVNNISFSSLTPGTKYWVEIVSLAGPHYSAAANVTGWTPPLLPKEISVTMQGDSAMVALAWSAALKGQGECHVQLLESEQIFHRQPVSLGQARLILRGLIPGHTFLLSVLCQAGPLQASTAPIALLVEPRPVEDVQCQPEATRLSLNWTVPAGEVDTCLVVAEQLRTGSKVQPIFRGNTSQSALQLSGLTPATSYRLSLTLLGRNGLWSQPVTLLCTTSPEAWRPPEMAAAPHLEQEAGAGVVITRDMFGEDNGQIQWYGVIATTNASLVQPSQEAILHTWYDHYYRGLDSYLAVLLPSPFRPGPWAMPRSWTVPVGIEDCGQTQQTCNGKLKPDVQYRFSVAAFASSDPVNPMVSFTAFSEPRTNVSGASMPLLVASGIISGCLFTLCAVLGLLCCRRVWVERTEKKFCEEMTSYSLRNIRRPILIQNFQQSYEDKIANSHHAFFQEFEELKEVGKEQPKLEAEHPANAIKNRYPHVLPYDHSRVRLTPLDDEPHSDYINANFIPGYSRSQEFIATQGPMKKTLKDFWRLVWEQQVHTIVMLTVGMENGRVLCEHYWPLDSTPVTYGEITIRLLVEDKEEDWTRREFQVLHGPQNQERWVQQLQFTAWPDHGVPEAPSSLVAFAELVQERVQAAPSISPTLVHCSAGVGRTGTFVALVRLLQELQEEQVVDVFYTVYALRLYRPLMIQTPTQYIFLHSCLLDKILEEPAESLVSQPILVKNFSQHHAKRLAHSNAGFLKEYELLLEAIKDRDNSSLHQLGSAISQLLPYERWKVKFSPAEQSPVHSVQAWLFPGGPSGRDQVALAGPVKAEEFWQLVWEYEACVVVSLCPLDTQNEGWWPVLEQPICTKSLAVHWVAESEAAGWSCLHLNITHEKEEKELPVDLLRFPCWECGQEPPAQTLLPFLSAVGQCCSQAGGKKPATLLVYASSGMVQLGMLLAMERLLEQAGSQCSVDVFGVVLQLARACGSMTPTLDQYIYLYGCVGSALTRELA</sequence>
<dbReference type="InterPro" id="IPR050713">
    <property type="entry name" value="RTP_Phos/Ushers"/>
</dbReference>
<evidence type="ECO:0000256" key="9">
    <source>
        <dbReference type="ARBA" id="ARBA00023136"/>
    </source>
</evidence>
<dbReference type="GO" id="GO:0048513">
    <property type="term" value="P:animal organ development"/>
    <property type="evidence" value="ECO:0007669"/>
    <property type="project" value="UniProtKB-ARBA"/>
</dbReference>
<dbReference type="PROSITE" id="PS00383">
    <property type="entry name" value="TYR_PHOSPHATASE_1"/>
    <property type="match status" value="1"/>
</dbReference>
<keyword evidence="10" id="KW-0325">Glycoprotein</keyword>
<protein>
    <recommendedName>
        <fullName evidence="13">Receptor-type tyrosine-protein phosphatase V</fullName>
        <ecNumber evidence="2">3.1.3.48</ecNumber>
    </recommendedName>
    <alternativeName>
        <fullName evidence="14">Embryonic stem cell protein-tyrosine phosphatase</fullName>
    </alternativeName>
</protein>
<feature type="domain" description="Fibronectin type-III" evidence="18">
    <location>
        <begin position="653"/>
        <end position="743"/>
    </location>
</feature>
<evidence type="ECO:0000313" key="20">
    <source>
        <dbReference type="Proteomes" id="UP000007648"/>
    </source>
</evidence>
<dbReference type="Gene3D" id="2.60.40.10">
    <property type="entry name" value="Immunoglobulins"/>
    <property type="match status" value="5"/>
</dbReference>
<comment type="catalytic activity">
    <reaction evidence="12">
        <text>O-phospho-L-tyrosyl-[protein] + H2O = L-tyrosyl-[protein] + phosphate</text>
        <dbReference type="Rhea" id="RHEA:10684"/>
        <dbReference type="Rhea" id="RHEA-COMP:10136"/>
        <dbReference type="Rhea" id="RHEA-COMP:20101"/>
        <dbReference type="ChEBI" id="CHEBI:15377"/>
        <dbReference type="ChEBI" id="CHEBI:43474"/>
        <dbReference type="ChEBI" id="CHEBI:46858"/>
        <dbReference type="ChEBI" id="CHEBI:61978"/>
        <dbReference type="EC" id="3.1.3.48"/>
    </reaction>
</comment>
<evidence type="ECO:0000256" key="10">
    <source>
        <dbReference type="ARBA" id="ARBA00023180"/>
    </source>
</evidence>
<comment type="subcellular location">
    <subcellularLocation>
        <location evidence="1">Membrane</location>
        <topology evidence="1">Single-pass type I membrane protein</topology>
    </subcellularLocation>
</comment>
<feature type="domain" description="Tyrosine-protein phosphatase" evidence="16">
    <location>
        <begin position="1556"/>
        <end position="1778"/>
    </location>
</feature>
<dbReference type="Pfam" id="PF18861">
    <property type="entry name" value="PTP_tm"/>
    <property type="match status" value="1"/>
</dbReference>
<evidence type="ECO:0000259" key="17">
    <source>
        <dbReference type="PROSITE" id="PS50056"/>
    </source>
</evidence>
<evidence type="ECO:0000256" key="4">
    <source>
        <dbReference type="ARBA" id="ARBA00022729"/>
    </source>
</evidence>
<dbReference type="FunFam" id="3.90.190.10:FF:000009">
    <property type="entry name" value="Receptor-type tyrosine-protein phosphatase beta"/>
    <property type="match status" value="1"/>
</dbReference>
<dbReference type="PANTHER" id="PTHR46957">
    <property type="entry name" value="CYTOKINE RECEPTOR"/>
    <property type="match status" value="1"/>
</dbReference>
<dbReference type="InterPro" id="IPR036116">
    <property type="entry name" value="FN3_sf"/>
</dbReference>
<dbReference type="GeneID" id="100924751"/>
<evidence type="ECO:0000256" key="1">
    <source>
        <dbReference type="ARBA" id="ARBA00004479"/>
    </source>
</evidence>
<dbReference type="InterPro" id="IPR003961">
    <property type="entry name" value="FN3_dom"/>
</dbReference>
<dbReference type="SUPFAM" id="SSF49265">
    <property type="entry name" value="Fibronectin type III"/>
    <property type="match status" value="9"/>
</dbReference>
<dbReference type="InterPro" id="IPR041201">
    <property type="entry name" value="PTPRJ_TM"/>
</dbReference>
<evidence type="ECO:0000256" key="6">
    <source>
        <dbReference type="ARBA" id="ARBA00022801"/>
    </source>
</evidence>
<gene>
    <name evidence="19" type="primary">LOC100924751</name>
</gene>
<dbReference type="PROSITE" id="PS50853">
    <property type="entry name" value="FN3"/>
    <property type="match status" value="6"/>
</dbReference>
<keyword evidence="5" id="KW-0677">Repeat</keyword>
<evidence type="ECO:0000256" key="14">
    <source>
        <dbReference type="ARBA" id="ARBA00076448"/>
    </source>
</evidence>
<feature type="domain" description="Fibronectin type-III" evidence="18">
    <location>
        <begin position="471"/>
        <end position="565"/>
    </location>
</feature>
<dbReference type="KEGG" id="shr:100924751"/>
<evidence type="ECO:0000256" key="7">
    <source>
        <dbReference type="ARBA" id="ARBA00022912"/>
    </source>
</evidence>
<keyword evidence="6" id="KW-0378">Hydrolase</keyword>
<dbReference type="SUPFAM" id="SSF52799">
    <property type="entry name" value="(Phosphotyrosine protein) phosphatases II"/>
    <property type="match status" value="2"/>
</dbReference>
<dbReference type="GO" id="GO:0016020">
    <property type="term" value="C:membrane"/>
    <property type="evidence" value="ECO:0007669"/>
    <property type="project" value="UniProtKB-SubCell"/>
</dbReference>
<proteinExistence type="inferred from homology"/>
<comment type="similarity">
    <text evidence="11">Belongs to the protein-tyrosine phosphatase family. Receptor class 3 subfamily.</text>
</comment>
<feature type="domain" description="Fibronectin type-III" evidence="18">
    <location>
        <begin position="744"/>
        <end position="832"/>
    </location>
</feature>
<evidence type="ECO:0000256" key="15">
    <source>
        <dbReference type="SAM" id="SignalP"/>
    </source>
</evidence>
<evidence type="ECO:0000313" key="19">
    <source>
        <dbReference type="Ensembl" id="ENSSHAP00000014434.2"/>
    </source>
</evidence>
<evidence type="ECO:0000256" key="13">
    <source>
        <dbReference type="ARBA" id="ARBA00073603"/>
    </source>
</evidence>
<reference evidence="19" key="3">
    <citation type="submission" date="2025-09" db="UniProtKB">
        <authorList>
            <consortium name="Ensembl"/>
        </authorList>
    </citation>
    <scope>IDENTIFICATION</scope>
</reference>
<organism evidence="19 20">
    <name type="scientific">Sarcophilus harrisii</name>
    <name type="common">Tasmanian devil</name>
    <name type="synonym">Sarcophilus laniarius</name>
    <dbReference type="NCBI Taxonomy" id="9305"/>
    <lineage>
        <taxon>Eukaryota</taxon>
        <taxon>Metazoa</taxon>
        <taxon>Chordata</taxon>
        <taxon>Craniata</taxon>
        <taxon>Vertebrata</taxon>
        <taxon>Euteleostomi</taxon>
        <taxon>Mammalia</taxon>
        <taxon>Metatheria</taxon>
        <taxon>Dasyuromorphia</taxon>
        <taxon>Dasyuridae</taxon>
        <taxon>Sarcophilus</taxon>
    </lineage>
</organism>
<dbReference type="PROSITE" id="PS50055">
    <property type="entry name" value="TYR_PHOSPHATASE_PTP"/>
    <property type="match status" value="2"/>
</dbReference>
<dbReference type="PRINTS" id="PR00700">
    <property type="entry name" value="PRTYPHPHTASE"/>
</dbReference>
<dbReference type="PROSITE" id="PS50056">
    <property type="entry name" value="TYR_PHOSPHATASE_2"/>
    <property type="match status" value="1"/>
</dbReference>
<dbReference type="STRING" id="9305.ENSSHAP00000014434"/>
<dbReference type="SMART" id="SM00194">
    <property type="entry name" value="PTPc"/>
    <property type="match status" value="1"/>
</dbReference>
<keyword evidence="8" id="KW-1133">Transmembrane helix</keyword>
<dbReference type="GeneTree" id="ENSGT00940000164079"/>
<evidence type="ECO:0000256" key="8">
    <source>
        <dbReference type="ARBA" id="ARBA00022989"/>
    </source>
</evidence>
<dbReference type="SMART" id="SM00060">
    <property type="entry name" value="FN3"/>
    <property type="match status" value="10"/>
</dbReference>